<accession>A0A0E9STF7</accession>
<proteinExistence type="predicted"/>
<name>A0A0E9STF7_ANGAN</name>
<reference evidence="1" key="1">
    <citation type="submission" date="2014-11" db="EMBL/GenBank/DDBJ databases">
        <authorList>
            <person name="Amaro Gonzalez C."/>
        </authorList>
    </citation>
    <scope>NUCLEOTIDE SEQUENCE</scope>
</reference>
<reference evidence="1" key="2">
    <citation type="journal article" date="2015" name="Fish Shellfish Immunol.">
        <title>Early steps in the European eel (Anguilla anguilla)-Vibrio vulnificus interaction in the gills: Role of the RtxA13 toxin.</title>
        <authorList>
            <person name="Callol A."/>
            <person name="Pajuelo D."/>
            <person name="Ebbesson L."/>
            <person name="Teles M."/>
            <person name="MacKenzie S."/>
            <person name="Amaro C."/>
        </authorList>
    </citation>
    <scope>NUCLEOTIDE SEQUENCE</scope>
</reference>
<dbReference type="AlphaFoldDB" id="A0A0E9STF7"/>
<organism evidence="1">
    <name type="scientific">Anguilla anguilla</name>
    <name type="common">European freshwater eel</name>
    <name type="synonym">Muraena anguilla</name>
    <dbReference type="NCBI Taxonomy" id="7936"/>
    <lineage>
        <taxon>Eukaryota</taxon>
        <taxon>Metazoa</taxon>
        <taxon>Chordata</taxon>
        <taxon>Craniata</taxon>
        <taxon>Vertebrata</taxon>
        <taxon>Euteleostomi</taxon>
        <taxon>Actinopterygii</taxon>
        <taxon>Neopterygii</taxon>
        <taxon>Teleostei</taxon>
        <taxon>Anguilliformes</taxon>
        <taxon>Anguillidae</taxon>
        <taxon>Anguilla</taxon>
    </lineage>
</organism>
<sequence>MEFIGGNNFTVPLHRWGYPSYPHKYMPMVGGIAEVYIDEAIYFAAECTQCTSEYSGQSLLLNT</sequence>
<dbReference type="EMBL" id="GBXM01064040">
    <property type="protein sequence ID" value="JAH44537.1"/>
    <property type="molecule type" value="Transcribed_RNA"/>
</dbReference>
<protein>
    <submittedName>
        <fullName evidence="1">Uncharacterized protein</fullName>
    </submittedName>
</protein>
<evidence type="ECO:0000313" key="1">
    <source>
        <dbReference type="EMBL" id="JAH44537.1"/>
    </source>
</evidence>